<evidence type="ECO:0000313" key="2">
    <source>
        <dbReference type="EMBL" id="KAG0284861.1"/>
    </source>
</evidence>
<keyword evidence="3" id="KW-1185">Reference proteome</keyword>
<feature type="compositionally biased region" description="Polar residues" evidence="1">
    <location>
        <begin position="195"/>
        <end position="216"/>
    </location>
</feature>
<feature type="region of interest" description="Disordered" evidence="1">
    <location>
        <begin position="1"/>
        <end position="291"/>
    </location>
</feature>
<evidence type="ECO:0000256" key="1">
    <source>
        <dbReference type="SAM" id="MobiDB-lite"/>
    </source>
</evidence>
<feature type="compositionally biased region" description="Basic and acidic residues" evidence="1">
    <location>
        <begin position="143"/>
        <end position="157"/>
    </location>
</feature>
<feature type="compositionally biased region" description="Low complexity" evidence="1">
    <location>
        <begin position="82"/>
        <end position="93"/>
    </location>
</feature>
<protein>
    <submittedName>
        <fullName evidence="2">Uncharacterized protein</fullName>
    </submittedName>
</protein>
<organism evidence="2 3">
    <name type="scientific">Linnemannia gamsii</name>
    <dbReference type="NCBI Taxonomy" id="64522"/>
    <lineage>
        <taxon>Eukaryota</taxon>
        <taxon>Fungi</taxon>
        <taxon>Fungi incertae sedis</taxon>
        <taxon>Mucoromycota</taxon>
        <taxon>Mortierellomycotina</taxon>
        <taxon>Mortierellomycetes</taxon>
        <taxon>Mortierellales</taxon>
        <taxon>Mortierellaceae</taxon>
        <taxon>Linnemannia</taxon>
    </lineage>
</organism>
<comment type="caution">
    <text evidence="2">The sequence shown here is derived from an EMBL/GenBank/DDBJ whole genome shotgun (WGS) entry which is preliminary data.</text>
</comment>
<dbReference type="Proteomes" id="UP001194696">
    <property type="component" value="Unassembled WGS sequence"/>
</dbReference>
<feature type="compositionally biased region" description="Pro residues" evidence="1">
    <location>
        <begin position="94"/>
        <end position="104"/>
    </location>
</feature>
<dbReference type="EMBL" id="JAAAIM010000723">
    <property type="protein sequence ID" value="KAG0284861.1"/>
    <property type="molecule type" value="Genomic_DNA"/>
</dbReference>
<feature type="compositionally biased region" description="Basic and acidic residues" evidence="1">
    <location>
        <begin position="222"/>
        <end position="233"/>
    </location>
</feature>
<name>A0ABQ7JUK6_9FUNG</name>
<sequence length="291" mass="32446">MDPHMDMDMDKDKDTSTPKAYQPRPHPPHQHQQQPPQPQQGHRIASPQSHMLPQQGPSAHIMPPQQRPPTYYGSPPGPAAPPSSAAGHYRRPSSPGPYGNPPPGTYGSAPSATSYAPAYGRHPDYAKDDYRYSQQQQQQQQPSDRRRDYETAEHSHEYAPISRDLYRSSSPTRHHHQQTREPAPVAATASIRRSAPNTASASYASHRGQTNPQIYQNAGPGHDQDMHEREHGMRAAHSPPLSRTGHPPYSNSAGSSRSYPARSPSPGPYGSSPDNMSYRHYYEQQQQHQRT</sequence>
<evidence type="ECO:0000313" key="3">
    <source>
        <dbReference type="Proteomes" id="UP001194696"/>
    </source>
</evidence>
<reference evidence="2 3" key="1">
    <citation type="journal article" date="2020" name="Fungal Divers.">
        <title>Resolving the Mortierellaceae phylogeny through synthesis of multi-gene phylogenetics and phylogenomics.</title>
        <authorList>
            <person name="Vandepol N."/>
            <person name="Liber J."/>
            <person name="Desiro A."/>
            <person name="Na H."/>
            <person name="Kennedy M."/>
            <person name="Barry K."/>
            <person name="Grigoriev I.V."/>
            <person name="Miller A.N."/>
            <person name="O'Donnell K."/>
            <person name="Stajich J.E."/>
            <person name="Bonito G."/>
        </authorList>
    </citation>
    <scope>NUCLEOTIDE SEQUENCE [LARGE SCALE GENOMIC DNA]</scope>
    <source>
        <strain evidence="2 3">AD045</strain>
    </source>
</reference>
<gene>
    <name evidence="2" type="ORF">BGZ96_010809</name>
</gene>
<feature type="compositionally biased region" description="Low complexity" evidence="1">
    <location>
        <begin position="252"/>
        <end position="273"/>
    </location>
</feature>
<feature type="compositionally biased region" description="Polar residues" evidence="1">
    <location>
        <begin position="46"/>
        <end position="57"/>
    </location>
</feature>
<proteinExistence type="predicted"/>
<feature type="compositionally biased region" description="Low complexity" evidence="1">
    <location>
        <begin position="105"/>
        <end position="120"/>
    </location>
</feature>
<accession>A0ABQ7JUK6</accession>
<feature type="compositionally biased region" description="Basic and acidic residues" evidence="1">
    <location>
        <begin position="1"/>
        <end position="16"/>
    </location>
</feature>
<feature type="compositionally biased region" description="Basic and acidic residues" evidence="1">
    <location>
        <begin position="121"/>
        <end position="131"/>
    </location>
</feature>